<proteinExistence type="inferred from homology"/>
<dbReference type="SUPFAM" id="SSF57889">
    <property type="entry name" value="Cysteine-rich domain"/>
    <property type="match status" value="1"/>
</dbReference>
<dbReference type="EMBL" id="JARBHA010000001">
    <property type="protein sequence ID" value="KAJ9708912.1"/>
    <property type="molecule type" value="Genomic_DNA"/>
</dbReference>
<dbReference type="InterPro" id="IPR012336">
    <property type="entry name" value="Thioredoxin-like_fold"/>
</dbReference>
<dbReference type="Pfam" id="PF13905">
    <property type="entry name" value="Thioredoxin_8"/>
    <property type="match status" value="2"/>
</dbReference>
<dbReference type="EC" id="1.8.1.8" evidence="1"/>
<dbReference type="AlphaFoldDB" id="A0AA39AKV4"/>
<keyword evidence="3" id="KW-0560">Oxidoreductase</keyword>
<organism evidence="9 10">
    <name type="scientific">Vitis rotundifolia</name>
    <name type="common">Muscadine grape</name>
    <dbReference type="NCBI Taxonomy" id="103349"/>
    <lineage>
        <taxon>Eukaryota</taxon>
        <taxon>Viridiplantae</taxon>
        <taxon>Streptophyta</taxon>
        <taxon>Embryophyta</taxon>
        <taxon>Tracheophyta</taxon>
        <taxon>Spermatophyta</taxon>
        <taxon>Magnoliopsida</taxon>
        <taxon>eudicotyledons</taxon>
        <taxon>Gunneridae</taxon>
        <taxon>Pentapetalae</taxon>
        <taxon>rosids</taxon>
        <taxon>Vitales</taxon>
        <taxon>Vitaceae</taxon>
        <taxon>Viteae</taxon>
        <taxon>Vitis</taxon>
    </lineage>
</organism>
<dbReference type="SUPFAM" id="SSF52833">
    <property type="entry name" value="Thioredoxin-like"/>
    <property type="match status" value="2"/>
</dbReference>
<keyword evidence="10" id="KW-1185">Reference proteome</keyword>
<dbReference type="InterPro" id="IPR017937">
    <property type="entry name" value="Thioredoxin_CS"/>
</dbReference>
<evidence type="ECO:0000256" key="5">
    <source>
        <dbReference type="ARBA" id="ARBA00025782"/>
    </source>
</evidence>
<dbReference type="PROSITE" id="PS00194">
    <property type="entry name" value="THIOREDOXIN_1"/>
    <property type="match status" value="1"/>
</dbReference>
<dbReference type="PANTHER" id="PTHR13871">
    <property type="entry name" value="THIOREDOXIN"/>
    <property type="match status" value="1"/>
</dbReference>
<dbReference type="InterPro" id="IPR052259">
    <property type="entry name" value="Nucleoredoxin-like"/>
</dbReference>
<evidence type="ECO:0000256" key="7">
    <source>
        <dbReference type="ARBA" id="ARBA00047804"/>
    </source>
</evidence>
<keyword evidence="4" id="KW-0520">NAD</keyword>
<evidence type="ECO:0000259" key="8">
    <source>
        <dbReference type="PROSITE" id="PS51352"/>
    </source>
</evidence>
<dbReference type="FunFam" id="3.40.30.10:FF:000450">
    <property type="entry name" value="Probable nucleoredoxin 1"/>
    <property type="match status" value="1"/>
</dbReference>
<dbReference type="GO" id="GO:0004791">
    <property type="term" value="F:thioredoxin-disulfide reductase (NADPH) activity"/>
    <property type="evidence" value="ECO:0007669"/>
    <property type="project" value="InterPro"/>
</dbReference>
<dbReference type="InterPro" id="IPR036249">
    <property type="entry name" value="Thioredoxin-like_sf"/>
</dbReference>
<dbReference type="InterPro" id="IPR004146">
    <property type="entry name" value="DC1"/>
</dbReference>
<gene>
    <name evidence="9" type="ORF">PVL29_000756</name>
</gene>
<reference evidence="9 10" key="1">
    <citation type="journal article" date="2023" name="BMC Biotechnol.">
        <title>Vitis rotundifolia cv Carlos genome sequencing.</title>
        <authorList>
            <person name="Huff M."/>
            <person name="Hulse-Kemp A."/>
            <person name="Scheffler B."/>
            <person name="Youngblood R."/>
            <person name="Simpson S."/>
            <person name="Babiker E."/>
            <person name="Staton M."/>
        </authorList>
    </citation>
    <scope>NUCLEOTIDE SEQUENCE [LARGE SCALE GENOMIC DNA]</scope>
    <source>
        <tissue evidence="9">Leaf</tissue>
    </source>
</reference>
<comment type="catalytic activity">
    <reaction evidence="6">
        <text>[protein]-dithiol + NAD(+) = [protein]-disulfide + NADH + H(+)</text>
        <dbReference type="Rhea" id="RHEA:18749"/>
        <dbReference type="Rhea" id="RHEA-COMP:10593"/>
        <dbReference type="Rhea" id="RHEA-COMP:10594"/>
        <dbReference type="ChEBI" id="CHEBI:15378"/>
        <dbReference type="ChEBI" id="CHEBI:29950"/>
        <dbReference type="ChEBI" id="CHEBI:50058"/>
        <dbReference type="ChEBI" id="CHEBI:57540"/>
        <dbReference type="ChEBI" id="CHEBI:57945"/>
        <dbReference type="EC" id="1.8.1.8"/>
    </reaction>
</comment>
<protein>
    <recommendedName>
        <fullName evidence="1">protein-disulfide reductase</fullName>
        <ecNumber evidence="1">1.8.1.8</ecNumber>
    </recommendedName>
</protein>
<sequence length="402" mass="45841">MNLNMIFIVSSWSEFFLELFQYKVPVSELEGKFVGLYFSLSSYKACLGFTPTLVDVYEKLRAKGESFEIVMISLDDEEESFKKYFGSMPWLALPFRDKSCEKLARYFELSALPTLVVIGPDGKTLHSNVAEAIEEHGIQAYPFTPEKFAELEEIEKAKREAQTLESILVSGDRDFVIGKDGVKIPVSDLVGKNILLYFSAHWCPPCRAFLPKLIEAYQKIKTKEEAFEVIFISSDRDQTSFDEFFSGMPWLALPFGDKRKASLSRTFKVHGIPSLIAIGPTGRTVTTEARNLVMIHGADAYPFTEERIKEIEAQYEEMAKGWPEKMKHALHEEHELVLTKRRIYRCNGCETQGHLWSFYCEECDFDLHPKCALEEDKGSKDDEEKASPGEGWKCDGEVCSRA</sequence>
<dbReference type="InterPro" id="IPR046349">
    <property type="entry name" value="C1-like_sf"/>
</dbReference>
<dbReference type="InterPro" id="IPR013766">
    <property type="entry name" value="Thioredoxin_domain"/>
</dbReference>
<dbReference type="PANTHER" id="PTHR13871:SF96">
    <property type="entry name" value="THIOREDOXIN DOMAIN-CONTAINING PROTEIN"/>
    <property type="match status" value="1"/>
</dbReference>
<feature type="domain" description="Thioredoxin" evidence="8">
    <location>
        <begin position="153"/>
        <end position="313"/>
    </location>
</feature>
<dbReference type="Proteomes" id="UP001168098">
    <property type="component" value="Unassembled WGS sequence"/>
</dbReference>
<evidence type="ECO:0000256" key="6">
    <source>
        <dbReference type="ARBA" id="ARBA00047388"/>
    </source>
</evidence>
<dbReference type="InterPro" id="IPR045870">
    <property type="entry name" value="TryX_NRX_thioredoxin_dom"/>
</dbReference>
<name>A0AA39AKV4_VITRO</name>
<keyword evidence="2" id="KW-0677">Repeat</keyword>
<dbReference type="Pfam" id="PF03107">
    <property type="entry name" value="C1_2"/>
    <property type="match status" value="1"/>
</dbReference>
<comment type="similarity">
    <text evidence="5">Belongs to the nucleoredoxin family.</text>
</comment>
<dbReference type="CDD" id="cd03009">
    <property type="entry name" value="TryX_like_TryX_NRX"/>
    <property type="match status" value="1"/>
</dbReference>
<evidence type="ECO:0000256" key="3">
    <source>
        <dbReference type="ARBA" id="ARBA00023002"/>
    </source>
</evidence>
<evidence type="ECO:0000313" key="10">
    <source>
        <dbReference type="Proteomes" id="UP001168098"/>
    </source>
</evidence>
<evidence type="ECO:0000256" key="4">
    <source>
        <dbReference type="ARBA" id="ARBA00023027"/>
    </source>
</evidence>
<evidence type="ECO:0000256" key="2">
    <source>
        <dbReference type="ARBA" id="ARBA00022737"/>
    </source>
</evidence>
<comment type="catalytic activity">
    <reaction evidence="7">
        <text>[protein]-dithiol + NADP(+) = [protein]-disulfide + NADPH + H(+)</text>
        <dbReference type="Rhea" id="RHEA:18753"/>
        <dbReference type="Rhea" id="RHEA-COMP:10593"/>
        <dbReference type="Rhea" id="RHEA-COMP:10594"/>
        <dbReference type="ChEBI" id="CHEBI:15378"/>
        <dbReference type="ChEBI" id="CHEBI:29950"/>
        <dbReference type="ChEBI" id="CHEBI:50058"/>
        <dbReference type="ChEBI" id="CHEBI:57783"/>
        <dbReference type="ChEBI" id="CHEBI:58349"/>
        <dbReference type="EC" id="1.8.1.8"/>
    </reaction>
</comment>
<comment type="caution">
    <text evidence="9">The sequence shown here is derived from an EMBL/GenBank/DDBJ whole genome shotgun (WGS) entry which is preliminary data.</text>
</comment>
<evidence type="ECO:0000313" key="9">
    <source>
        <dbReference type="EMBL" id="KAJ9708912.1"/>
    </source>
</evidence>
<dbReference type="PROSITE" id="PS51352">
    <property type="entry name" value="THIOREDOXIN_2"/>
    <property type="match status" value="1"/>
</dbReference>
<evidence type="ECO:0000256" key="1">
    <source>
        <dbReference type="ARBA" id="ARBA00012612"/>
    </source>
</evidence>
<accession>A0AA39AKV4</accession>
<dbReference type="Gene3D" id="3.40.30.10">
    <property type="entry name" value="Glutaredoxin"/>
    <property type="match status" value="2"/>
</dbReference>